<dbReference type="InParanoid" id="D6W7X3"/>
<organism evidence="1 2">
    <name type="scientific">Tribolium castaneum</name>
    <name type="common">Red flour beetle</name>
    <dbReference type="NCBI Taxonomy" id="7070"/>
    <lineage>
        <taxon>Eukaryota</taxon>
        <taxon>Metazoa</taxon>
        <taxon>Ecdysozoa</taxon>
        <taxon>Arthropoda</taxon>
        <taxon>Hexapoda</taxon>
        <taxon>Insecta</taxon>
        <taxon>Pterygota</taxon>
        <taxon>Neoptera</taxon>
        <taxon>Endopterygota</taxon>
        <taxon>Coleoptera</taxon>
        <taxon>Polyphaga</taxon>
        <taxon>Cucujiformia</taxon>
        <taxon>Tenebrionidae</taxon>
        <taxon>Tenebrionidae incertae sedis</taxon>
        <taxon>Tribolium</taxon>
    </lineage>
</organism>
<name>D6W7X3_TRICA</name>
<sequence>MDSGGVFRNMCRVKQFDLVIFVKNQRQCFDKTPLILRIFLQKRIRNTLSERYSISRKKGRVHTLYGNCKEVRNEVADIATSGRNGPTQTYTITDERCSTAVPSLQFFPITRLHFPDLYDSIRAALYSKYAFINNMLTRIFSASDWVQGTPYPAKETILLMRIGDSSYVNLNEAVAIITPCTCSS</sequence>
<gene>
    <name evidence="1" type="primary">GLEAN_04753</name>
    <name evidence="1" type="ORF">TcasGA2_TC004753</name>
</gene>
<evidence type="ECO:0000313" key="1">
    <source>
        <dbReference type="EMBL" id="EFA11149.1"/>
    </source>
</evidence>
<keyword evidence="2" id="KW-1185">Reference proteome</keyword>
<reference evidence="1 2" key="2">
    <citation type="journal article" date="2010" name="Nucleic Acids Res.">
        <title>BeetleBase in 2010: revisions to provide comprehensive genomic information for Tribolium castaneum.</title>
        <authorList>
            <person name="Kim H.S."/>
            <person name="Murphy T."/>
            <person name="Xia J."/>
            <person name="Caragea D."/>
            <person name="Park Y."/>
            <person name="Beeman R.W."/>
            <person name="Lorenzen M.D."/>
            <person name="Butcher S."/>
            <person name="Manak J.R."/>
            <person name="Brown S.J."/>
        </authorList>
    </citation>
    <scope>GENOME REANNOTATION</scope>
    <source>
        <strain evidence="1 2">Georgia GA2</strain>
    </source>
</reference>
<protein>
    <submittedName>
        <fullName evidence="1">Uncharacterized protein</fullName>
    </submittedName>
</protein>
<accession>D6W7X3</accession>
<dbReference type="AlphaFoldDB" id="D6W7X3"/>
<proteinExistence type="predicted"/>
<reference evidence="1 2" key="1">
    <citation type="journal article" date="2008" name="Nature">
        <title>The genome of the model beetle and pest Tribolium castaneum.</title>
        <authorList>
            <consortium name="Tribolium Genome Sequencing Consortium"/>
            <person name="Richards S."/>
            <person name="Gibbs R.A."/>
            <person name="Weinstock G.M."/>
            <person name="Brown S.J."/>
            <person name="Denell R."/>
            <person name="Beeman R.W."/>
            <person name="Gibbs R."/>
            <person name="Beeman R.W."/>
            <person name="Brown S.J."/>
            <person name="Bucher G."/>
            <person name="Friedrich M."/>
            <person name="Grimmelikhuijzen C.J."/>
            <person name="Klingler M."/>
            <person name="Lorenzen M."/>
            <person name="Richards S."/>
            <person name="Roth S."/>
            <person name="Schroder R."/>
            <person name="Tautz D."/>
            <person name="Zdobnov E.M."/>
            <person name="Muzny D."/>
            <person name="Gibbs R.A."/>
            <person name="Weinstock G.M."/>
            <person name="Attaway T."/>
            <person name="Bell S."/>
            <person name="Buhay C.J."/>
            <person name="Chandrabose M.N."/>
            <person name="Chavez D."/>
            <person name="Clerk-Blankenburg K.P."/>
            <person name="Cree A."/>
            <person name="Dao M."/>
            <person name="Davis C."/>
            <person name="Chacko J."/>
            <person name="Dinh H."/>
            <person name="Dugan-Rocha S."/>
            <person name="Fowler G."/>
            <person name="Garner T.T."/>
            <person name="Garnes J."/>
            <person name="Gnirke A."/>
            <person name="Hawes A."/>
            <person name="Hernandez J."/>
            <person name="Hines S."/>
            <person name="Holder M."/>
            <person name="Hume J."/>
            <person name="Jhangiani S.N."/>
            <person name="Joshi V."/>
            <person name="Khan Z.M."/>
            <person name="Jackson L."/>
            <person name="Kovar C."/>
            <person name="Kowis A."/>
            <person name="Lee S."/>
            <person name="Lewis L.R."/>
            <person name="Margolis J."/>
            <person name="Morgan M."/>
            <person name="Nazareth L.V."/>
            <person name="Nguyen N."/>
            <person name="Okwuonu G."/>
            <person name="Parker D."/>
            <person name="Richards S."/>
            <person name="Ruiz S.J."/>
            <person name="Santibanez J."/>
            <person name="Savard J."/>
            <person name="Scherer S.E."/>
            <person name="Schneider B."/>
            <person name="Sodergren E."/>
            <person name="Tautz D."/>
            <person name="Vattahil S."/>
            <person name="Villasana D."/>
            <person name="White C.S."/>
            <person name="Wright R."/>
            <person name="Park Y."/>
            <person name="Beeman R.W."/>
            <person name="Lord J."/>
            <person name="Oppert B."/>
            <person name="Lorenzen M."/>
            <person name="Brown S."/>
            <person name="Wang L."/>
            <person name="Savard J."/>
            <person name="Tautz D."/>
            <person name="Richards S."/>
            <person name="Weinstock G."/>
            <person name="Gibbs R.A."/>
            <person name="Liu Y."/>
            <person name="Worley K."/>
            <person name="Weinstock G."/>
            <person name="Elsik C.G."/>
            <person name="Reese J.T."/>
            <person name="Elhaik E."/>
            <person name="Landan G."/>
            <person name="Graur D."/>
            <person name="Arensburger P."/>
            <person name="Atkinson P."/>
            <person name="Beeman R.W."/>
            <person name="Beidler J."/>
            <person name="Brown S.J."/>
            <person name="Demuth J.P."/>
            <person name="Drury D.W."/>
            <person name="Du Y.Z."/>
            <person name="Fujiwara H."/>
            <person name="Lorenzen M."/>
            <person name="Maselli V."/>
            <person name="Osanai M."/>
            <person name="Park Y."/>
            <person name="Robertson H.M."/>
            <person name="Tu Z."/>
            <person name="Wang J.J."/>
            <person name="Wang S."/>
            <person name="Richards S."/>
            <person name="Song H."/>
            <person name="Zhang L."/>
            <person name="Sodergren E."/>
            <person name="Werner D."/>
            <person name="Stanke M."/>
            <person name="Morgenstern B."/>
            <person name="Solovyev V."/>
            <person name="Kosarev P."/>
            <person name="Brown G."/>
            <person name="Chen H.C."/>
            <person name="Ermolaeva O."/>
            <person name="Hlavina W."/>
            <person name="Kapustin Y."/>
            <person name="Kiryutin B."/>
            <person name="Kitts P."/>
            <person name="Maglott D."/>
            <person name="Pruitt K."/>
            <person name="Sapojnikov V."/>
            <person name="Souvorov A."/>
            <person name="Mackey A.J."/>
            <person name="Waterhouse R.M."/>
            <person name="Wyder S."/>
            <person name="Zdobnov E.M."/>
            <person name="Zdobnov E.M."/>
            <person name="Wyder S."/>
            <person name="Kriventseva E.V."/>
            <person name="Kadowaki T."/>
            <person name="Bork P."/>
            <person name="Aranda M."/>
            <person name="Bao R."/>
            <person name="Beermann A."/>
            <person name="Berns N."/>
            <person name="Bolognesi R."/>
            <person name="Bonneton F."/>
            <person name="Bopp D."/>
            <person name="Brown S.J."/>
            <person name="Bucher G."/>
            <person name="Butts T."/>
            <person name="Chaumot A."/>
            <person name="Denell R.E."/>
            <person name="Ferrier D.E."/>
            <person name="Friedrich M."/>
            <person name="Gordon C.M."/>
            <person name="Jindra M."/>
            <person name="Klingler M."/>
            <person name="Lan Q."/>
            <person name="Lattorff H.M."/>
            <person name="Laudet V."/>
            <person name="von Levetsow C."/>
            <person name="Liu Z."/>
            <person name="Lutz R."/>
            <person name="Lynch J.A."/>
            <person name="da Fonseca R.N."/>
            <person name="Posnien N."/>
            <person name="Reuter R."/>
            <person name="Roth S."/>
            <person name="Savard J."/>
            <person name="Schinko J.B."/>
            <person name="Schmitt C."/>
            <person name="Schoppmeier M."/>
            <person name="Schroder R."/>
            <person name="Shippy T.D."/>
            <person name="Simonnet F."/>
            <person name="Marques-Souza H."/>
            <person name="Tautz D."/>
            <person name="Tomoyasu Y."/>
            <person name="Trauner J."/>
            <person name="Van der Zee M."/>
            <person name="Vervoort M."/>
            <person name="Wittkopp N."/>
            <person name="Wimmer E.A."/>
            <person name="Yang X."/>
            <person name="Jones A.K."/>
            <person name="Sattelle D.B."/>
            <person name="Ebert P.R."/>
            <person name="Nelson D."/>
            <person name="Scott J.G."/>
            <person name="Beeman R.W."/>
            <person name="Muthukrishnan S."/>
            <person name="Kramer K.J."/>
            <person name="Arakane Y."/>
            <person name="Beeman R.W."/>
            <person name="Zhu Q."/>
            <person name="Hogenkamp D."/>
            <person name="Dixit R."/>
            <person name="Oppert B."/>
            <person name="Jiang H."/>
            <person name="Zou Z."/>
            <person name="Marshall J."/>
            <person name="Elpidina E."/>
            <person name="Vinokurov K."/>
            <person name="Oppert C."/>
            <person name="Zou Z."/>
            <person name="Evans J."/>
            <person name="Lu Z."/>
            <person name="Zhao P."/>
            <person name="Sumathipala N."/>
            <person name="Altincicek B."/>
            <person name="Vilcinskas A."/>
            <person name="Williams M."/>
            <person name="Hultmark D."/>
            <person name="Hetru C."/>
            <person name="Jiang H."/>
            <person name="Grimmelikhuijzen C.J."/>
            <person name="Hauser F."/>
            <person name="Cazzamali G."/>
            <person name="Williamson M."/>
            <person name="Park Y."/>
            <person name="Li B."/>
            <person name="Tanaka Y."/>
            <person name="Predel R."/>
            <person name="Neupert S."/>
            <person name="Schachtner J."/>
            <person name="Verleyen P."/>
            <person name="Raible F."/>
            <person name="Bork P."/>
            <person name="Friedrich M."/>
            <person name="Walden K.K."/>
            <person name="Robertson H.M."/>
            <person name="Angeli S."/>
            <person name="Foret S."/>
            <person name="Bucher G."/>
            <person name="Schuetz S."/>
            <person name="Maleszka R."/>
            <person name="Wimmer E.A."/>
            <person name="Beeman R.W."/>
            <person name="Lorenzen M."/>
            <person name="Tomoyasu Y."/>
            <person name="Miller S.C."/>
            <person name="Grossmann D."/>
            <person name="Bucher G."/>
        </authorList>
    </citation>
    <scope>NUCLEOTIDE SEQUENCE [LARGE SCALE GENOMIC DNA]</scope>
    <source>
        <strain evidence="1 2">Georgia GA2</strain>
    </source>
</reference>
<evidence type="ECO:0000313" key="2">
    <source>
        <dbReference type="Proteomes" id="UP000007266"/>
    </source>
</evidence>
<dbReference type="Proteomes" id="UP000007266">
    <property type="component" value="Linkage group 1"/>
</dbReference>
<dbReference type="HOGENOM" id="CLU_1470062_0_0_1"/>
<dbReference type="EMBL" id="KQ971307">
    <property type="protein sequence ID" value="EFA11149.1"/>
    <property type="molecule type" value="Genomic_DNA"/>
</dbReference>